<accession>A0ABP9PNJ1</accession>
<keyword evidence="2" id="KW-0472">Membrane</keyword>
<evidence type="ECO:0000256" key="2">
    <source>
        <dbReference type="SAM" id="Phobius"/>
    </source>
</evidence>
<name>A0ABP9PNJ1_9ACTN</name>
<dbReference type="PANTHER" id="PTHR43108:SF8">
    <property type="entry name" value="SD21168P"/>
    <property type="match status" value="1"/>
</dbReference>
<reference evidence="5" key="1">
    <citation type="journal article" date="2019" name="Int. J. Syst. Evol. Microbiol.">
        <title>The Global Catalogue of Microorganisms (GCM) 10K type strain sequencing project: providing services to taxonomists for standard genome sequencing and annotation.</title>
        <authorList>
            <consortium name="The Broad Institute Genomics Platform"/>
            <consortium name="The Broad Institute Genome Sequencing Center for Infectious Disease"/>
            <person name="Wu L."/>
            <person name="Ma J."/>
        </authorList>
    </citation>
    <scope>NUCLEOTIDE SEQUENCE [LARGE SCALE GENOMIC DNA]</scope>
    <source>
        <strain evidence="5">JCM 18459</strain>
    </source>
</reference>
<dbReference type="Pfam" id="PF00884">
    <property type="entry name" value="Sulfatase"/>
    <property type="match status" value="1"/>
</dbReference>
<dbReference type="RefSeq" id="WP_345457933.1">
    <property type="nucleotide sequence ID" value="NZ_BAABKG010000002.1"/>
</dbReference>
<keyword evidence="2" id="KW-0812">Transmembrane</keyword>
<evidence type="ECO:0000259" key="3">
    <source>
        <dbReference type="Pfam" id="PF00884"/>
    </source>
</evidence>
<keyword evidence="5" id="KW-1185">Reference proteome</keyword>
<dbReference type="PANTHER" id="PTHR43108">
    <property type="entry name" value="N-ACETYLGLUCOSAMINE-6-SULFATASE FAMILY MEMBER"/>
    <property type="match status" value="1"/>
</dbReference>
<dbReference type="InterPro" id="IPR000917">
    <property type="entry name" value="Sulfatase_N"/>
</dbReference>
<gene>
    <name evidence="4" type="ORF">GCM10023340_20720</name>
</gene>
<dbReference type="InterPro" id="IPR017850">
    <property type="entry name" value="Alkaline_phosphatase_core_sf"/>
</dbReference>
<comment type="caution">
    <text evidence="4">The sequence shown here is derived from an EMBL/GenBank/DDBJ whole genome shotgun (WGS) entry which is preliminary data.</text>
</comment>
<feature type="region of interest" description="Disordered" evidence="1">
    <location>
        <begin position="33"/>
        <end position="73"/>
    </location>
</feature>
<proteinExistence type="predicted"/>
<sequence>MSDHEPAQRHRALWSTLLVVAALVVAGLAANGARSDGSGGADDVTTGRGPTGDRSAGPAVVTGHDDGYLGTGESDDVSVRNAIVFLVDDMSDFACDQTPAYLPRSSRWLYEQGTCYTNATVATPVCCPARAQIQTGQLAHNNGVRSQIGARNLDGDQTVQHDLGEAGMSTYGVGKFLNGLASTDLYGPTRMTTGFEHADFWASYKMRAGQFDLFGRNGGRYRPTTGLSSTQTSARYLDRYLDRVLDGDEPFYAYSAFFAPHKQSTRKNDASLPVPSPENADKPVPPFSFWPERASDDKLPMFDYPPPAPRSYYEKLWAARIRSLYDVDEVMASVFERLETRGMLDETAVIFTSDNGYSDRGQFNWDGKSAPYPAATNIPMLAWYPGRDRALDTRPVSLIDVAPTLYDLLDVEPGHLVDGHSLLGDHEREVVYGEFFHESNAIVGAESGRAARSLPSWRLVTRGVEAYVEWYWPDGSVRQSEYYLDPGMTENLLYRGPGYRDGPVADPERVAEMRDLMARYAVCAGTEEQGSPRPCT</sequence>
<feature type="transmembrane region" description="Helical" evidence="2">
    <location>
        <begin position="12"/>
        <end position="30"/>
    </location>
</feature>
<evidence type="ECO:0000313" key="4">
    <source>
        <dbReference type="EMBL" id="GAA5147788.1"/>
    </source>
</evidence>
<dbReference type="EMBL" id="BAABKG010000002">
    <property type="protein sequence ID" value="GAA5147788.1"/>
    <property type="molecule type" value="Genomic_DNA"/>
</dbReference>
<dbReference type="Gene3D" id="3.40.720.10">
    <property type="entry name" value="Alkaline Phosphatase, subunit A"/>
    <property type="match status" value="1"/>
</dbReference>
<keyword evidence="2" id="KW-1133">Transmembrane helix</keyword>
<protein>
    <recommendedName>
        <fullName evidence="3">Sulfatase N-terminal domain-containing protein</fullName>
    </recommendedName>
</protein>
<dbReference type="Proteomes" id="UP001500221">
    <property type="component" value="Unassembled WGS sequence"/>
</dbReference>
<organism evidence="4 5">
    <name type="scientific">Nocardioides marinquilinus</name>
    <dbReference type="NCBI Taxonomy" id="1210400"/>
    <lineage>
        <taxon>Bacteria</taxon>
        <taxon>Bacillati</taxon>
        <taxon>Actinomycetota</taxon>
        <taxon>Actinomycetes</taxon>
        <taxon>Propionibacteriales</taxon>
        <taxon>Nocardioidaceae</taxon>
        <taxon>Nocardioides</taxon>
    </lineage>
</organism>
<dbReference type="SUPFAM" id="SSF53649">
    <property type="entry name" value="Alkaline phosphatase-like"/>
    <property type="match status" value="1"/>
</dbReference>
<feature type="region of interest" description="Disordered" evidence="1">
    <location>
        <begin position="266"/>
        <end position="287"/>
    </location>
</feature>
<evidence type="ECO:0000256" key="1">
    <source>
        <dbReference type="SAM" id="MobiDB-lite"/>
    </source>
</evidence>
<feature type="domain" description="Sulfatase N-terminal" evidence="3">
    <location>
        <begin position="80"/>
        <end position="411"/>
    </location>
</feature>
<evidence type="ECO:0000313" key="5">
    <source>
        <dbReference type="Proteomes" id="UP001500221"/>
    </source>
</evidence>